<dbReference type="Pfam" id="PF00083">
    <property type="entry name" value="Sugar_tr"/>
    <property type="match status" value="1"/>
</dbReference>
<dbReference type="PANTHER" id="PTHR48022">
    <property type="entry name" value="PLASTIDIC GLUCOSE TRANSPORTER 4"/>
    <property type="match status" value="1"/>
</dbReference>
<feature type="transmembrane region" description="Helical" evidence="6">
    <location>
        <begin position="353"/>
        <end position="372"/>
    </location>
</feature>
<evidence type="ECO:0000259" key="7">
    <source>
        <dbReference type="PROSITE" id="PS50850"/>
    </source>
</evidence>
<dbReference type="InterPro" id="IPR050360">
    <property type="entry name" value="MFS_Sugar_Transporters"/>
</dbReference>
<feature type="transmembrane region" description="Helical" evidence="6">
    <location>
        <begin position="45"/>
        <end position="66"/>
    </location>
</feature>
<dbReference type="Gene3D" id="1.20.1250.20">
    <property type="entry name" value="MFS general substrate transporter like domains"/>
    <property type="match status" value="1"/>
</dbReference>
<keyword evidence="4 6" id="KW-1133">Transmembrane helix</keyword>
<organism evidence="8 9">
    <name type="scientific">Alternaria alternata</name>
    <name type="common">Alternaria rot fungus</name>
    <name type="synonym">Torula alternata</name>
    <dbReference type="NCBI Taxonomy" id="5599"/>
    <lineage>
        <taxon>Eukaryota</taxon>
        <taxon>Fungi</taxon>
        <taxon>Dikarya</taxon>
        <taxon>Ascomycota</taxon>
        <taxon>Pezizomycotina</taxon>
        <taxon>Dothideomycetes</taxon>
        <taxon>Pleosporomycetidae</taxon>
        <taxon>Pleosporales</taxon>
        <taxon>Pleosporineae</taxon>
        <taxon>Pleosporaceae</taxon>
        <taxon>Alternaria</taxon>
        <taxon>Alternaria sect. Alternaria</taxon>
        <taxon>Alternaria alternata complex</taxon>
    </lineage>
</organism>
<feature type="transmembrane region" description="Helical" evidence="6">
    <location>
        <begin position="384"/>
        <end position="401"/>
    </location>
</feature>
<comment type="subcellular location">
    <subcellularLocation>
        <location evidence="1">Membrane</location>
        <topology evidence="1">Multi-pass membrane protein</topology>
    </subcellularLocation>
</comment>
<dbReference type="GO" id="GO:0005351">
    <property type="term" value="F:carbohydrate:proton symporter activity"/>
    <property type="evidence" value="ECO:0007669"/>
    <property type="project" value="TreeGrafter"/>
</dbReference>
<dbReference type="EMBL" id="PDXD01000053">
    <property type="protein sequence ID" value="RYN67424.1"/>
    <property type="molecule type" value="Genomic_DNA"/>
</dbReference>
<proteinExistence type="inferred from homology"/>
<dbReference type="VEuPathDB" id="FungiDB:CC77DRAFT_936048"/>
<reference evidence="9" key="1">
    <citation type="journal article" date="2019" name="bioRxiv">
        <title>Genomics, evolutionary history and diagnostics of the Alternaria alternata species group including apple and Asian pear pathotypes.</title>
        <authorList>
            <person name="Armitage A.D."/>
            <person name="Cockerton H.M."/>
            <person name="Sreenivasaprasad S."/>
            <person name="Woodhall J.W."/>
            <person name="Lane C.R."/>
            <person name="Harrison R.J."/>
            <person name="Clarkson J.P."/>
        </authorList>
    </citation>
    <scope>NUCLEOTIDE SEQUENCE [LARGE SCALE GENOMIC DNA]</scope>
    <source>
        <strain evidence="9">FERA 1177</strain>
    </source>
</reference>
<feature type="transmembrane region" description="Helical" evidence="6">
    <location>
        <begin position="175"/>
        <end position="198"/>
    </location>
</feature>
<evidence type="ECO:0000256" key="2">
    <source>
        <dbReference type="ARBA" id="ARBA00010992"/>
    </source>
</evidence>
<dbReference type="InterPro" id="IPR020846">
    <property type="entry name" value="MFS_dom"/>
</dbReference>
<evidence type="ECO:0000256" key="3">
    <source>
        <dbReference type="ARBA" id="ARBA00022692"/>
    </source>
</evidence>
<dbReference type="InterPro" id="IPR036259">
    <property type="entry name" value="MFS_trans_sf"/>
</dbReference>
<feature type="transmembrane region" description="Helical" evidence="6">
    <location>
        <begin position="141"/>
        <end position="163"/>
    </location>
</feature>
<feature type="transmembrane region" description="Helical" evidence="6">
    <location>
        <begin position="422"/>
        <end position="444"/>
    </location>
</feature>
<feature type="domain" description="Major facilitator superfamily (MFS) profile" evidence="7">
    <location>
        <begin position="48"/>
        <end position="475"/>
    </location>
</feature>
<keyword evidence="5 6" id="KW-0472">Membrane</keyword>
<dbReference type="PANTHER" id="PTHR48022:SF63">
    <property type="entry name" value="TRANSPORTER, PUTATIVE-RELATED"/>
    <property type="match status" value="1"/>
</dbReference>
<dbReference type="GO" id="GO:0016020">
    <property type="term" value="C:membrane"/>
    <property type="evidence" value="ECO:0007669"/>
    <property type="project" value="UniProtKB-SubCell"/>
</dbReference>
<feature type="transmembrane region" description="Helical" evidence="6">
    <location>
        <begin position="296"/>
        <end position="318"/>
    </location>
</feature>
<sequence length="523" mass="58774">MAISFRPPKTTQKVVPIKPPKGHFFFAGRAFPRVPWWKRANLRRLYIYIVILILTNTANGFDGSMMNGLQSLSYWQDYFGEPRGAMLGFFNSSMSLGSLIGLFFTPYLIDWKGRKIGVAIGCVIMLFAVAIQTGAQNIGMFIAARLVLGFGDTIVLGSAPLLIAEIAHPQDRAVLVTLSGASYHSGAFIASWVTYGTLQMKSDWSWRLPSLLQSICSLIILGFIFFMPESPRWLCNKDRHEEALAVFSRWHGEGDENDEFVQLEFAEVRAAIALDKEQDRTNWSDFLKTKGNRKRIIIITAIGFFSQWSGNGLISYYLKYVMTQLGINGGMKTLALCENFLFAFLVDKLGRRPIYLISTIGTFVMFNIFTIISARYDIAPRAPLGKGFIVSIFFYGIFYDIKSGIMAGYTTEILPYGLRAKGFTWLNFCVTAALFFNQFVNGIALEALAWKYYICYCVFLAFEIGVIYFCIVETRYTPMEEIARFFDGDDAVDVGEAALMDVKEKGVSGGEKDVSVSHIEVTK</sequence>
<evidence type="ECO:0000256" key="5">
    <source>
        <dbReference type="ARBA" id="ARBA00023136"/>
    </source>
</evidence>
<comment type="caution">
    <text evidence="8">The sequence shown here is derived from an EMBL/GenBank/DDBJ whole genome shotgun (WGS) entry which is preliminary data.</text>
</comment>
<name>A0A4Q4N332_ALTAL</name>
<dbReference type="Proteomes" id="UP000291422">
    <property type="component" value="Unassembled WGS sequence"/>
</dbReference>
<evidence type="ECO:0000256" key="6">
    <source>
        <dbReference type="SAM" id="Phobius"/>
    </source>
</evidence>
<dbReference type="PROSITE" id="PS50850">
    <property type="entry name" value="MFS"/>
    <property type="match status" value="1"/>
</dbReference>
<evidence type="ECO:0000313" key="8">
    <source>
        <dbReference type="EMBL" id="RYN67424.1"/>
    </source>
</evidence>
<dbReference type="InterPro" id="IPR005828">
    <property type="entry name" value="MFS_sugar_transport-like"/>
</dbReference>
<evidence type="ECO:0000256" key="1">
    <source>
        <dbReference type="ARBA" id="ARBA00004141"/>
    </source>
</evidence>
<gene>
    <name evidence="8" type="ORF">AA0117_g11524</name>
</gene>
<dbReference type="FunFam" id="1.20.1250.20:FF:000117">
    <property type="entry name" value="MFS hexose transporter"/>
    <property type="match status" value="1"/>
</dbReference>
<feature type="transmembrane region" description="Helical" evidence="6">
    <location>
        <begin position="86"/>
        <end position="109"/>
    </location>
</feature>
<keyword evidence="3 6" id="KW-0812">Transmembrane</keyword>
<accession>A0A4Q4N332</accession>
<evidence type="ECO:0000313" key="9">
    <source>
        <dbReference type="Proteomes" id="UP000291422"/>
    </source>
</evidence>
<feature type="transmembrane region" description="Helical" evidence="6">
    <location>
        <begin position="450"/>
        <end position="471"/>
    </location>
</feature>
<dbReference type="AlphaFoldDB" id="A0A4Q4N332"/>
<feature type="transmembrane region" description="Helical" evidence="6">
    <location>
        <begin position="116"/>
        <end position="135"/>
    </location>
</feature>
<feature type="transmembrane region" description="Helical" evidence="6">
    <location>
        <begin position="210"/>
        <end position="227"/>
    </location>
</feature>
<evidence type="ECO:0000256" key="4">
    <source>
        <dbReference type="ARBA" id="ARBA00022989"/>
    </source>
</evidence>
<comment type="similarity">
    <text evidence="2">Belongs to the major facilitator superfamily. Sugar transporter (TC 2.A.1.1) family.</text>
</comment>
<protein>
    <recommendedName>
        <fullName evidence="7">Major facilitator superfamily (MFS) profile domain-containing protein</fullName>
    </recommendedName>
</protein>
<dbReference type="SUPFAM" id="SSF103473">
    <property type="entry name" value="MFS general substrate transporter"/>
    <property type="match status" value="1"/>
</dbReference>